<dbReference type="NCBIfam" id="NF047661">
    <property type="entry name" value="LIC_10907"/>
    <property type="match status" value="1"/>
</dbReference>
<protein>
    <submittedName>
        <fullName evidence="1">Uncharacterized protein</fullName>
    </submittedName>
</protein>
<dbReference type="NCBIfam" id="NF047689">
    <property type="entry name" value="LIC10907_fam"/>
    <property type="match status" value="1"/>
</dbReference>
<accession>A0A0S2IVY8</accession>
<dbReference type="PATRIC" id="fig|280505.15.peg.3514"/>
<evidence type="ECO:0000313" key="2">
    <source>
        <dbReference type="Proteomes" id="UP000058857"/>
    </source>
</evidence>
<dbReference type="AlphaFoldDB" id="A0A0S2IVY8"/>
<name>A0A0S2IVY8_LEPBO</name>
<dbReference type="EMBL" id="CP012029">
    <property type="protein sequence ID" value="ALO27787.1"/>
    <property type="molecule type" value="Genomic_DNA"/>
</dbReference>
<organism evidence="1">
    <name type="scientific">Leptospira borgpetersenii serovar Ballum</name>
    <dbReference type="NCBI Taxonomy" id="280505"/>
    <lineage>
        <taxon>Bacteria</taxon>
        <taxon>Pseudomonadati</taxon>
        <taxon>Spirochaetota</taxon>
        <taxon>Spirochaetia</taxon>
        <taxon>Leptospirales</taxon>
        <taxon>Leptospiraceae</taxon>
        <taxon>Leptospira</taxon>
    </lineage>
</organism>
<sequence length="113" mass="13459">MSLAQTEAAMLKWYDSSRLEDYLGSLPKLRNRLSLMIQYKDRREKAPRELRFVILIQRLYLQKRILLRRNEWLTKELRSIFSEKIQLESELESLGKLPKQNKNTDLVSSSTSD</sequence>
<gene>
    <name evidence="1" type="ORF">LBBP_03602</name>
</gene>
<reference evidence="1 2" key="1">
    <citation type="journal article" date="2015" name="PLoS Negl. Trop. Dis.">
        <title>Distribution of Plasmids in Distinct Leptospira Pathogenic Species.</title>
        <authorList>
            <person name="Wang Y."/>
            <person name="Zhuang X."/>
            <person name="Zhong Y."/>
            <person name="Zhang C."/>
            <person name="Zhang Y."/>
            <person name="Zeng L."/>
            <person name="Zhu Y."/>
            <person name="He P."/>
            <person name="Dong K."/>
            <person name="Pal U."/>
            <person name="Guo X."/>
            <person name="Qin J."/>
        </authorList>
    </citation>
    <scope>NUCLEOTIDE SEQUENCE [LARGE SCALE GENOMIC DNA]</scope>
    <source>
        <strain evidence="1 2">56604</strain>
    </source>
</reference>
<dbReference type="Proteomes" id="UP000058857">
    <property type="component" value="Chromosome 1"/>
</dbReference>
<proteinExistence type="predicted"/>
<evidence type="ECO:0000313" key="1">
    <source>
        <dbReference type="EMBL" id="ALO27787.1"/>
    </source>
</evidence>